<evidence type="ECO:0000313" key="2">
    <source>
        <dbReference type="EMBL" id="GAA4862252.1"/>
    </source>
</evidence>
<evidence type="ECO:0000256" key="1">
    <source>
        <dbReference type="SAM" id="MobiDB-lite"/>
    </source>
</evidence>
<comment type="caution">
    <text evidence="2">The sequence shown here is derived from an EMBL/GenBank/DDBJ whole genome shotgun (WGS) entry which is preliminary data.</text>
</comment>
<evidence type="ECO:0000313" key="3">
    <source>
        <dbReference type="Proteomes" id="UP001500457"/>
    </source>
</evidence>
<feature type="compositionally biased region" description="Basic and acidic residues" evidence="1">
    <location>
        <begin position="42"/>
        <end position="56"/>
    </location>
</feature>
<dbReference type="EMBL" id="BAABHQ010000001">
    <property type="protein sequence ID" value="GAA4862252.1"/>
    <property type="molecule type" value="Genomic_DNA"/>
</dbReference>
<organism evidence="2 3">
    <name type="scientific">Actinomycetospora straminea</name>
    <dbReference type="NCBI Taxonomy" id="663607"/>
    <lineage>
        <taxon>Bacteria</taxon>
        <taxon>Bacillati</taxon>
        <taxon>Actinomycetota</taxon>
        <taxon>Actinomycetes</taxon>
        <taxon>Pseudonocardiales</taxon>
        <taxon>Pseudonocardiaceae</taxon>
        <taxon>Actinomycetospora</taxon>
    </lineage>
</organism>
<dbReference type="Proteomes" id="UP001500457">
    <property type="component" value="Unassembled WGS sequence"/>
</dbReference>
<gene>
    <name evidence="2" type="ORF">GCM10023203_07270</name>
</gene>
<proteinExistence type="predicted"/>
<dbReference type="RefSeq" id="WP_274232750.1">
    <property type="nucleotide sequence ID" value="NZ_BAABHQ010000001.1"/>
</dbReference>
<protein>
    <recommendedName>
        <fullName evidence="4">Regulatory protein</fullName>
    </recommendedName>
</protein>
<sequence>MVFLSCPTERIGSSRIESLEDRSHGSNQGGHLAGPYSVGSEPKPKTDMQGRQRTDRVTGIGLSTTQLVKIGPEGAEVLNCVTAGVPEVKVGDEVRPRNLIAIPWNQDGRSGVSFKADAIDVVTASAGKGGAA</sequence>
<feature type="region of interest" description="Disordered" evidence="1">
    <location>
        <begin position="1"/>
        <end position="59"/>
    </location>
</feature>
<reference evidence="3" key="1">
    <citation type="journal article" date="2019" name="Int. J. Syst. Evol. Microbiol.">
        <title>The Global Catalogue of Microorganisms (GCM) 10K type strain sequencing project: providing services to taxonomists for standard genome sequencing and annotation.</title>
        <authorList>
            <consortium name="The Broad Institute Genomics Platform"/>
            <consortium name="The Broad Institute Genome Sequencing Center for Infectious Disease"/>
            <person name="Wu L."/>
            <person name="Ma J."/>
        </authorList>
    </citation>
    <scope>NUCLEOTIDE SEQUENCE [LARGE SCALE GENOMIC DNA]</scope>
    <source>
        <strain evidence="3">JCM 17983</strain>
    </source>
</reference>
<evidence type="ECO:0008006" key="4">
    <source>
        <dbReference type="Google" id="ProtNLM"/>
    </source>
</evidence>
<keyword evidence="3" id="KW-1185">Reference proteome</keyword>
<accession>A0ABP9DWN3</accession>
<name>A0ABP9DWN3_9PSEU</name>